<dbReference type="Pfam" id="PF18151">
    <property type="entry name" value="DUF5601"/>
    <property type="match status" value="1"/>
</dbReference>
<dbReference type="Pfam" id="PF01754">
    <property type="entry name" value="zf-A20"/>
    <property type="match status" value="1"/>
</dbReference>
<evidence type="ECO:0000259" key="7">
    <source>
        <dbReference type="PROSITE" id="PS51205"/>
    </source>
</evidence>
<sequence length="347" mass="39551">MLDQSDLLCKKGCGYYGNPAWQGFCSKCWREEYHKARQKQIQEDWELAERLQREEEEAFASSQSSQGAQSLTFSKFEEKKTNEKTRKVTTVKKFFSASSRVGSKKVPPERVEKIMDQIEKYIMTRLYKHVFCPETTDDEKKDLAIQKRIRALRWVTPQMLCVPVNEDIPEVSDMVVKAITDKLACITKCSKHIFNAIKITKNEPASADDFLPTLIYIVLKGNPPRLQSNIQYITRFCNPSRLMTGEDGYYFTNLMSVELGICSGISVLVIATVYSLLTAASWKPMTCVMLLILTINLDDGITREVQDIVEKYPLEIKPPNQPLAAIDSENIENDKLPPPLQPQVYAG</sequence>
<dbReference type="SMART" id="SM00167">
    <property type="entry name" value="VPS9"/>
    <property type="match status" value="1"/>
</dbReference>
<dbReference type="PANTHER" id="PTHR23101:SF126">
    <property type="entry name" value="RAB5 GDP_GTP EXCHANGE FACTOR"/>
    <property type="match status" value="1"/>
</dbReference>
<dbReference type="PROSITE" id="PS51036">
    <property type="entry name" value="ZF_A20"/>
    <property type="match status" value="1"/>
</dbReference>
<dbReference type="SMART" id="SM00259">
    <property type="entry name" value="ZnF_A20"/>
    <property type="match status" value="1"/>
</dbReference>
<dbReference type="InterPro" id="IPR041545">
    <property type="entry name" value="DUF5601"/>
</dbReference>
<organism evidence="8 9">
    <name type="scientific">Rhinopithecus bieti</name>
    <name type="common">Black snub-nosed monkey</name>
    <name type="synonym">Pygathrix bieti</name>
    <dbReference type="NCBI Taxonomy" id="61621"/>
    <lineage>
        <taxon>Eukaryota</taxon>
        <taxon>Metazoa</taxon>
        <taxon>Chordata</taxon>
        <taxon>Craniata</taxon>
        <taxon>Vertebrata</taxon>
        <taxon>Euteleostomi</taxon>
        <taxon>Mammalia</taxon>
        <taxon>Eutheria</taxon>
        <taxon>Euarchontoglires</taxon>
        <taxon>Primates</taxon>
        <taxon>Haplorrhini</taxon>
        <taxon>Catarrhini</taxon>
        <taxon>Cercopithecidae</taxon>
        <taxon>Colobinae</taxon>
        <taxon>Rhinopithecus</taxon>
    </lineage>
</organism>
<dbReference type="GO" id="GO:0005829">
    <property type="term" value="C:cytosol"/>
    <property type="evidence" value="ECO:0007669"/>
    <property type="project" value="TreeGrafter"/>
</dbReference>
<reference evidence="8" key="3">
    <citation type="submission" date="2025-09" db="UniProtKB">
        <authorList>
            <consortium name="Ensembl"/>
        </authorList>
    </citation>
    <scope>IDENTIFICATION</scope>
</reference>
<protein>
    <submittedName>
        <fullName evidence="8">RAB guanine nucleotide exchange factor 1</fullName>
    </submittedName>
</protein>
<dbReference type="AlphaFoldDB" id="A0A2K6LRH9"/>
<evidence type="ECO:0000313" key="8">
    <source>
        <dbReference type="Ensembl" id="ENSRBIP00000026079.1"/>
    </source>
</evidence>
<dbReference type="FunFam" id="1.20.5.4770:FF:000002">
    <property type="entry name" value="rab5 GDP/GTP exchange factor isoform X1"/>
    <property type="match status" value="1"/>
</dbReference>
<proteinExistence type="predicted"/>
<dbReference type="SUPFAM" id="SSF57716">
    <property type="entry name" value="Glucocorticoid receptor-like (DNA-binding domain)"/>
    <property type="match status" value="1"/>
</dbReference>
<name>A0A2K6LRH9_RHIBE</name>
<evidence type="ECO:0000259" key="6">
    <source>
        <dbReference type="PROSITE" id="PS51036"/>
    </source>
</evidence>
<evidence type="ECO:0000256" key="4">
    <source>
        <dbReference type="PROSITE-ProRule" id="PRU00451"/>
    </source>
</evidence>
<dbReference type="GO" id="GO:0031267">
    <property type="term" value="F:small GTPase binding"/>
    <property type="evidence" value="ECO:0007669"/>
    <property type="project" value="TreeGrafter"/>
</dbReference>
<keyword evidence="3" id="KW-0862">Zinc</keyword>
<dbReference type="Gene3D" id="1.10.246.120">
    <property type="match status" value="1"/>
</dbReference>
<feature type="domain" description="A20-type" evidence="6">
    <location>
        <begin position="3"/>
        <end position="37"/>
    </location>
</feature>
<feature type="domain" description="VPS9" evidence="7">
    <location>
        <begin position="139"/>
        <end position="270"/>
    </location>
</feature>
<dbReference type="InterPro" id="IPR002653">
    <property type="entry name" value="Znf_A20"/>
</dbReference>
<dbReference type="InterPro" id="IPR003123">
    <property type="entry name" value="VPS9"/>
</dbReference>
<reference evidence="8 9" key="1">
    <citation type="submission" date="2016-06" db="EMBL/GenBank/DDBJ databases">
        <title>Genome of Rhinopithecus bieti.</title>
        <authorList>
            <person name="Wu"/>
            <person name="C.-I. and Zhang"/>
            <person name="Y."/>
        </authorList>
    </citation>
    <scope>NUCLEOTIDE SEQUENCE</scope>
</reference>
<dbReference type="GO" id="GO:0016192">
    <property type="term" value="P:vesicle-mediated transport"/>
    <property type="evidence" value="ECO:0007669"/>
    <property type="project" value="InterPro"/>
</dbReference>
<feature type="region of interest" description="Disordered" evidence="5">
    <location>
        <begin position="327"/>
        <end position="347"/>
    </location>
</feature>
<dbReference type="InterPro" id="IPR045046">
    <property type="entry name" value="Vps9-like"/>
</dbReference>
<keyword evidence="2 4" id="KW-0863">Zinc-finger</keyword>
<dbReference type="Ensembl" id="ENSRBIT00000049993.1">
    <property type="protein sequence ID" value="ENSRBIP00000026079.1"/>
    <property type="gene ID" value="ENSRBIG00000036917.1"/>
</dbReference>
<dbReference type="GeneTree" id="ENSGT00940000154540"/>
<dbReference type="Pfam" id="PF02204">
    <property type="entry name" value="VPS9"/>
    <property type="match status" value="1"/>
</dbReference>
<dbReference type="InterPro" id="IPR037191">
    <property type="entry name" value="VPS9_dom_sf"/>
</dbReference>
<dbReference type="PROSITE" id="PS51205">
    <property type="entry name" value="VPS9"/>
    <property type="match status" value="1"/>
</dbReference>
<evidence type="ECO:0000313" key="9">
    <source>
        <dbReference type="Proteomes" id="UP000233180"/>
    </source>
</evidence>
<dbReference type="Gene3D" id="1.20.1050.80">
    <property type="entry name" value="VPS9 domain"/>
    <property type="match status" value="1"/>
</dbReference>
<dbReference type="GO" id="GO:0030139">
    <property type="term" value="C:endocytic vesicle"/>
    <property type="evidence" value="ECO:0007669"/>
    <property type="project" value="TreeGrafter"/>
</dbReference>
<evidence type="ECO:0000256" key="2">
    <source>
        <dbReference type="ARBA" id="ARBA00022771"/>
    </source>
</evidence>
<evidence type="ECO:0000256" key="3">
    <source>
        <dbReference type="ARBA" id="ARBA00022833"/>
    </source>
</evidence>
<reference evidence="8" key="2">
    <citation type="submission" date="2025-08" db="UniProtKB">
        <authorList>
            <consortium name="Ensembl"/>
        </authorList>
    </citation>
    <scope>IDENTIFICATION</scope>
</reference>
<dbReference type="GO" id="GO:0005085">
    <property type="term" value="F:guanyl-nucleotide exchange factor activity"/>
    <property type="evidence" value="ECO:0007669"/>
    <property type="project" value="InterPro"/>
</dbReference>
<accession>A0A2K6LRH9</accession>
<dbReference type="Gene3D" id="1.20.5.4770">
    <property type="match status" value="1"/>
</dbReference>
<dbReference type="SUPFAM" id="SSF109993">
    <property type="entry name" value="VPS9 domain"/>
    <property type="match status" value="1"/>
</dbReference>
<dbReference type="Proteomes" id="UP000233180">
    <property type="component" value="Unassembled WGS sequence"/>
</dbReference>
<dbReference type="GO" id="GO:0003677">
    <property type="term" value="F:DNA binding"/>
    <property type="evidence" value="ECO:0007669"/>
    <property type="project" value="InterPro"/>
</dbReference>
<dbReference type="PANTHER" id="PTHR23101">
    <property type="entry name" value="RAB GDP/GTP EXCHANGE FACTOR"/>
    <property type="match status" value="1"/>
</dbReference>
<keyword evidence="9" id="KW-1185">Reference proteome</keyword>
<evidence type="ECO:0000256" key="5">
    <source>
        <dbReference type="SAM" id="MobiDB-lite"/>
    </source>
</evidence>
<evidence type="ECO:0000256" key="1">
    <source>
        <dbReference type="ARBA" id="ARBA00022723"/>
    </source>
</evidence>
<keyword evidence="1" id="KW-0479">Metal-binding</keyword>
<dbReference type="GO" id="GO:0008270">
    <property type="term" value="F:zinc ion binding"/>
    <property type="evidence" value="ECO:0007669"/>
    <property type="project" value="UniProtKB-KW"/>
</dbReference>